<reference evidence="2" key="1">
    <citation type="submission" date="2018-05" db="EMBL/GenBank/DDBJ databases">
        <authorList>
            <person name="Lanie J.A."/>
            <person name="Ng W.-L."/>
            <person name="Kazmierczak K.M."/>
            <person name="Andrzejewski T.M."/>
            <person name="Davidsen T.M."/>
            <person name="Wayne K.J."/>
            <person name="Tettelin H."/>
            <person name="Glass J.I."/>
            <person name="Rusch D."/>
            <person name="Podicherti R."/>
            <person name="Tsui H.-C.T."/>
            <person name="Winkler M.E."/>
        </authorList>
    </citation>
    <scope>NUCLEOTIDE SEQUENCE</scope>
</reference>
<sequence length="264" mass="29278">MFNPRAALFASFFACVLSLASKPLIVAHRGASHDAPENTLPAFRLAWEQGADAIEGDFFLTKDNRIVCIHDKSTERLAGRNLIVKESTLAQLQELDVGMKKDEKFKGARIPTIAEVFATIPEGKKIFIEIKCGKEIIPPLLAAIKASGLKDEQVTMICFQADVVRVFKAKAPRHKVYWLTNFKRNDAGEWSPSLETVLKTLTSTKADGLDCHHGIPAHATKLILKEGFEWHVWTVNDLKTAKRLKELGVESITTDVPGSFVKSL</sequence>
<dbReference type="PANTHER" id="PTHR46211:SF1">
    <property type="entry name" value="GLYCEROPHOSPHODIESTER PHOSPHODIESTERASE, CYTOPLASMIC"/>
    <property type="match status" value="1"/>
</dbReference>
<dbReference type="PANTHER" id="PTHR46211">
    <property type="entry name" value="GLYCEROPHOSPHORYL DIESTER PHOSPHODIESTERASE"/>
    <property type="match status" value="1"/>
</dbReference>
<organism evidence="2">
    <name type="scientific">marine metagenome</name>
    <dbReference type="NCBI Taxonomy" id="408172"/>
    <lineage>
        <taxon>unclassified sequences</taxon>
        <taxon>metagenomes</taxon>
        <taxon>ecological metagenomes</taxon>
    </lineage>
</organism>
<dbReference type="AlphaFoldDB" id="A0A382TP53"/>
<name>A0A382TP53_9ZZZZ</name>
<dbReference type="PROSITE" id="PS51704">
    <property type="entry name" value="GP_PDE"/>
    <property type="match status" value="1"/>
</dbReference>
<feature type="domain" description="GP-PDE" evidence="1">
    <location>
        <begin position="23"/>
        <end position="264"/>
    </location>
</feature>
<evidence type="ECO:0000313" key="2">
    <source>
        <dbReference type="EMBL" id="SVD23545.1"/>
    </source>
</evidence>
<dbReference type="Gene3D" id="3.20.20.190">
    <property type="entry name" value="Phosphatidylinositol (PI) phosphodiesterase"/>
    <property type="match status" value="1"/>
</dbReference>
<accession>A0A382TP53</accession>
<proteinExistence type="predicted"/>
<gene>
    <name evidence="2" type="ORF">METZ01_LOCUS376399</name>
</gene>
<protein>
    <recommendedName>
        <fullName evidence="1">GP-PDE domain-containing protein</fullName>
    </recommendedName>
</protein>
<dbReference type="EMBL" id="UINC01137918">
    <property type="protein sequence ID" value="SVD23545.1"/>
    <property type="molecule type" value="Genomic_DNA"/>
</dbReference>
<dbReference type="InterPro" id="IPR030395">
    <property type="entry name" value="GP_PDE_dom"/>
</dbReference>
<dbReference type="GO" id="GO:0006629">
    <property type="term" value="P:lipid metabolic process"/>
    <property type="evidence" value="ECO:0007669"/>
    <property type="project" value="InterPro"/>
</dbReference>
<evidence type="ECO:0000259" key="1">
    <source>
        <dbReference type="PROSITE" id="PS51704"/>
    </source>
</evidence>
<dbReference type="CDD" id="cd08582">
    <property type="entry name" value="GDPD_like_2"/>
    <property type="match status" value="1"/>
</dbReference>
<dbReference type="SUPFAM" id="SSF51695">
    <property type="entry name" value="PLC-like phosphodiesterases"/>
    <property type="match status" value="1"/>
</dbReference>
<dbReference type="InterPro" id="IPR017946">
    <property type="entry name" value="PLC-like_Pdiesterase_TIM-brl"/>
</dbReference>
<dbReference type="Pfam" id="PF03009">
    <property type="entry name" value="GDPD"/>
    <property type="match status" value="1"/>
</dbReference>
<dbReference type="GO" id="GO:0008081">
    <property type="term" value="F:phosphoric diester hydrolase activity"/>
    <property type="evidence" value="ECO:0007669"/>
    <property type="project" value="InterPro"/>
</dbReference>